<dbReference type="Gene3D" id="3.30.200.20">
    <property type="entry name" value="Phosphorylase Kinase, domain 1"/>
    <property type="match status" value="1"/>
</dbReference>
<dbReference type="GO" id="GO:0005524">
    <property type="term" value="F:ATP binding"/>
    <property type="evidence" value="ECO:0007669"/>
    <property type="project" value="UniProtKB-KW"/>
</dbReference>
<dbReference type="PIRSF" id="PIRSF000706">
    <property type="entry name" value="Kanamycin_kin"/>
    <property type="match status" value="1"/>
</dbReference>
<dbReference type="GO" id="GO:0046677">
    <property type="term" value="P:response to antibiotic"/>
    <property type="evidence" value="ECO:0007669"/>
    <property type="project" value="UniProtKB-KW"/>
</dbReference>
<reference evidence="10" key="1">
    <citation type="submission" date="2020-07" db="EMBL/GenBank/DDBJ databases">
        <title>Complete genome sequencing of Clostridia bacterium strain 12CBH8.</title>
        <authorList>
            <person name="Sakamoto M."/>
            <person name="Murakami T."/>
            <person name="Mori H."/>
        </authorList>
    </citation>
    <scope>NUCLEOTIDE SEQUENCE [LARGE SCALE GENOMIC DNA]</scope>
    <source>
        <strain evidence="10">12CBH8</strain>
    </source>
</reference>
<dbReference type="InterPro" id="IPR024165">
    <property type="entry name" value="Kan/Strep_kinase"/>
</dbReference>
<dbReference type="GO" id="GO:0016301">
    <property type="term" value="F:kinase activity"/>
    <property type="evidence" value="ECO:0007669"/>
    <property type="project" value="UniProtKB-KW"/>
</dbReference>
<dbReference type="Proteomes" id="UP000593890">
    <property type="component" value="Chromosome"/>
</dbReference>
<dbReference type="AlphaFoldDB" id="A0A7I8D3R7"/>
<dbReference type="Gene3D" id="3.90.1200.10">
    <property type="match status" value="1"/>
</dbReference>
<keyword evidence="6" id="KW-0046">Antibiotic resistance</keyword>
<keyword evidence="3" id="KW-0547">Nucleotide-binding</keyword>
<evidence type="ECO:0000256" key="2">
    <source>
        <dbReference type="ARBA" id="ARBA00022679"/>
    </source>
</evidence>
<evidence type="ECO:0000256" key="6">
    <source>
        <dbReference type="ARBA" id="ARBA00023251"/>
    </source>
</evidence>
<keyword evidence="10" id="KW-1185">Reference proteome</keyword>
<dbReference type="SUPFAM" id="SSF56112">
    <property type="entry name" value="Protein kinase-like (PK-like)"/>
    <property type="match status" value="1"/>
</dbReference>
<dbReference type="EMBL" id="AP023321">
    <property type="protein sequence ID" value="BCI59883.1"/>
    <property type="molecule type" value="Genomic_DNA"/>
</dbReference>
<proteinExistence type="inferred from homology"/>
<dbReference type="InterPro" id="IPR011009">
    <property type="entry name" value="Kinase-like_dom_sf"/>
</dbReference>
<comment type="similarity">
    <text evidence="1">Belongs to the aminoglycoside phosphotransferase family.</text>
</comment>
<keyword evidence="4" id="KW-0418">Kinase</keyword>
<evidence type="ECO:0000256" key="4">
    <source>
        <dbReference type="ARBA" id="ARBA00022777"/>
    </source>
</evidence>
<organism evidence="9 10">
    <name type="scientific">Solibaculum mannosilyticum</name>
    <dbReference type="NCBI Taxonomy" id="2780922"/>
    <lineage>
        <taxon>Bacteria</taxon>
        <taxon>Bacillati</taxon>
        <taxon>Bacillota</taxon>
        <taxon>Clostridia</taxon>
        <taxon>Eubacteriales</taxon>
        <taxon>Oscillospiraceae</taxon>
        <taxon>Solibaculum</taxon>
    </lineage>
</organism>
<evidence type="ECO:0000313" key="10">
    <source>
        <dbReference type="Proteomes" id="UP000593890"/>
    </source>
</evidence>
<keyword evidence="2 9" id="KW-0808">Transferase</keyword>
<dbReference type="Pfam" id="PF01636">
    <property type="entry name" value="APH"/>
    <property type="match status" value="1"/>
</dbReference>
<evidence type="ECO:0000256" key="7">
    <source>
        <dbReference type="PIRSR" id="PIRSR000706-1"/>
    </source>
</evidence>
<keyword evidence="5" id="KW-0067">ATP-binding</keyword>
<evidence type="ECO:0000313" key="9">
    <source>
        <dbReference type="EMBL" id="BCI59883.1"/>
    </source>
</evidence>
<dbReference type="KEGG" id="sman:C12CBH8_05220"/>
<dbReference type="RefSeq" id="WP_215533481.1">
    <property type="nucleotide sequence ID" value="NZ_AP023321.1"/>
</dbReference>
<evidence type="ECO:0000256" key="5">
    <source>
        <dbReference type="ARBA" id="ARBA00022840"/>
    </source>
</evidence>
<accession>A0A7I8D3R7</accession>
<sequence>MKLYSNLDPSTFPDSIRLYTNNCRLYDTGVTSRFRTFLVEGDQPLYLKIGGRGSLSQEKQMLSFLRGTKVCASVVSFAQDSGFDYLLTSALPGENGASSLHLHSPKHLAALVGESLHRLHSLPTGGCPCKGPGQSLVEQAKGRLPSLDAHTAKRLEILGQLVVDDSVVHGDFHLSDLVLNNWRLSGFTGLSHSGLGDRHYDISRALNDLSRQLGSDQYQDVMLDAYGREFIDPARLEYFNLLLQHGF</sequence>
<feature type="active site" description="Proton acceptor" evidence="7">
    <location>
        <position position="171"/>
    </location>
</feature>
<name>A0A7I8D3R7_9FIRM</name>
<feature type="domain" description="Aminoglycoside phosphotransferase" evidence="8">
    <location>
        <begin position="34"/>
        <end position="237"/>
    </location>
</feature>
<protein>
    <submittedName>
        <fullName evidence="9">Putative aminoglycoside 3'-phosphotransferase</fullName>
    </submittedName>
</protein>
<evidence type="ECO:0000256" key="3">
    <source>
        <dbReference type="ARBA" id="ARBA00022741"/>
    </source>
</evidence>
<evidence type="ECO:0000259" key="8">
    <source>
        <dbReference type="Pfam" id="PF01636"/>
    </source>
</evidence>
<evidence type="ECO:0000256" key="1">
    <source>
        <dbReference type="ARBA" id="ARBA00006219"/>
    </source>
</evidence>
<gene>
    <name evidence="9" type="primary">ymdC</name>
    <name evidence="9" type="ORF">C12CBH8_05220</name>
</gene>
<dbReference type="InterPro" id="IPR002575">
    <property type="entry name" value="Aminoglycoside_PTrfase"/>
</dbReference>
<dbReference type="GO" id="GO:0016773">
    <property type="term" value="F:phosphotransferase activity, alcohol group as acceptor"/>
    <property type="evidence" value="ECO:0007669"/>
    <property type="project" value="InterPro"/>
</dbReference>